<feature type="transmembrane region" description="Helical" evidence="9">
    <location>
        <begin position="117"/>
        <end position="138"/>
    </location>
</feature>
<keyword evidence="6 9" id="KW-0472">Membrane</keyword>
<keyword evidence="4 9" id="KW-0812">Transmembrane</keyword>
<evidence type="ECO:0000256" key="8">
    <source>
        <dbReference type="ARBA" id="ARBA00030803"/>
    </source>
</evidence>
<proteinExistence type="predicted"/>
<evidence type="ECO:0000256" key="1">
    <source>
        <dbReference type="ARBA" id="ARBA00004167"/>
    </source>
</evidence>
<evidence type="ECO:0000256" key="4">
    <source>
        <dbReference type="ARBA" id="ARBA00022692"/>
    </source>
</evidence>
<dbReference type="eggNOG" id="COG5343">
    <property type="taxonomic scope" value="Bacteria"/>
</dbReference>
<keyword evidence="12" id="KW-1185">Reference proteome</keyword>
<keyword evidence="3" id="KW-1003">Cell membrane</keyword>
<dbReference type="Proteomes" id="UP000000852">
    <property type="component" value="Chromosome"/>
</dbReference>
<dbReference type="GO" id="GO:0016989">
    <property type="term" value="F:sigma factor antagonist activity"/>
    <property type="evidence" value="ECO:0007669"/>
    <property type="project" value="TreeGrafter"/>
</dbReference>
<evidence type="ECO:0000256" key="2">
    <source>
        <dbReference type="ARBA" id="ARBA00004236"/>
    </source>
</evidence>
<evidence type="ECO:0000256" key="3">
    <source>
        <dbReference type="ARBA" id="ARBA00022475"/>
    </source>
</evidence>
<evidence type="ECO:0000259" key="10">
    <source>
        <dbReference type="Pfam" id="PF10099"/>
    </source>
</evidence>
<evidence type="ECO:0000313" key="11">
    <source>
        <dbReference type="EMBL" id="ACU02735.1"/>
    </source>
</evidence>
<feature type="domain" description="Anti-sigma K factor RskA C-terminal" evidence="10">
    <location>
        <begin position="125"/>
        <end position="282"/>
    </location>
</feature>
<organism evidence="11 12">
    <name type="scientific">Pedobacter heparinus (strain ATCC 13125 / DSM 2366 / CIP 104194 / JCM 7457 / NBRC 12017 / NCIMB 9290 / NRRL B-14731 / HIM 762-3)</name>
    <dbReference type="NCBI Taxonomy" id="485917"/>
    <lineage>
        <taxon>Bacteria</taxon>
        <taxon>Pseudomonadati</taxon>
        <taxon>Bacteroidota</taxon>
        <taxon>Sphingobacteriia</taxon>
        <taxon>Sphingobacteriales</taxon>
        <taxon>Sphingobacteriaceae</taxon>
        <taxon>Pedobacter</taxon>
    </lineage>
</organism>
<dbReference type="PANTHER" id="PTHR37461:SF1">
    <property type="entry name" value="ANTI-SIGMA-K FACTOR RSKA"/>
    <property type="match status" value="1"/>
</dbReference>
<accession>C6Y0H4</accession>
<evidence type="ECO:0000256" key="5">
    <source>
        <dbReference type="ARBA" id="ARBA00022989"/>
    </source>
</evidence>
<dbReference type="STRING" id="485917.Phep_0511"/>
<dbReference type="PANTHER" id="PTHR37461">
    <property type="entry name" value="ANTI-SIGMA-K FACTOR RSKA"/>
    <property type="match status" value="1"/>
</dbReference>
<dbReference type="InterPro" id="IPR041916">
    <property type="entry name" value="Anti_sigma_zinc_sf"/>
</dbReference>
<dbReference type="KEGG" id="phe:Phep_0511"/>
<evidence type="ECO:0000256" key="7">
    <source>
        <dbReference type="ARBA" id="ARBA00029829"/>
    </source>
</evidence>
<dbReference type="AlphaFoldDB" id="C6Y0H4"/>
<dbReference type="EMBL" id="CP001681">
    <property type="protein sequence ID" value="ACU02735.1"/>
    <property type="molecule type" value="Genomic_DNA"/>
</dbReference>
<dbReference type="InterPro" id="IPR018764">
    <property type="entry name" value="RskA_C"/>
</dbReference>
<sequence>MEEGKAYIESGILELYVLGQLTVQEQHEVEAMAAKYPEVKQEIDAIEIAMEQYALRHAVEPAADLKGKILDQIGTAKPVETKPEQVADNTKQMHQPVKESIVIPLQTKAYESKIRTLRVALVACIALLAISVVALFSARTELGAAKSEILALNLDKQKFAATVSHLEESNTDLQKIADMPDDPDWKIVKLAGTAMDPKAKMVVYWHKTGQHVMVDNAKMALPVNDQNHQYQLWALVNGKPVDLGVFDVKADSTHILLKMKEITGAQAFAVTIEKRGGSVAPTMDQMIVMGGVSI</sequence>
<dbReference type="Gene3D" id="1.10.10.1320">
    <property type="entry name" value="Anti-sigma factor, zinc-finger domain"/>
    <property type="match status" value="1"/>
</dbReference>
<gene>
    <name evidence="11" type="ordered locus">Phep_0511</name>
</gene>
<dbReference type="HOGENOM" id="CLU_075802_2_0_10"/>
<reference evidence="11 12" key="1">
    <citation type="journal article" date="2009" name="Stand. Genomic Sci.">
        <title>Complete genome sequence of Pedobacter heparinus type strain (HIM 762-3).</title>
        <authorList>
            <person name="Han C."/>
            <person name="Spring S."/>
            <person name="Lapidus A."/>
            <person name="Del Rio T.G."/>
            <person name="Tice H."/>
            <person name="Copeland A."/>
            <person name="Cheng J.F."/>
            <person name="Lucas S."/>
            <person name="Chen F."/>
            <person name="Nolan M."/>
            <person name="Bruce D."/>
            <person name="Goodwin L."/>
            <person name="Pitluck S."/>
            <person name="Ivanova N."/>
            <person name="Mavromatis K."/>
            <person name="Mikhailova N."/>
            <person name="Pati A."/>
            <person name="Chen A."/>
            <person name="Palaniappan K."/>
            <person name="Land M."/>
            <person name="Hauser L."/>
            <person name="Chang Y.J."/>
            <person name="Jeffries C.C."/>
            <person name="Saunders E."/>
            <person name="Chertkov O."/>
            <person name="Brettin T."/>
            <person name="Goker M."/>
            <person name="Rohde M."/>
            <person name="Bristow J."/>
            <person name="Eisen J.A."/>
            <person name="Markowitz V."/>
            <person name="Hugenholtz P."/>
            <person name="Kyrpides N.C."/>
            <person name="Klenk H.P."/>
            <person name="Detter J.C."/>
        </authorList>
    </citation>
    <scope>NUCLEOTIDE SEQUENCE [LARGE SCALE GENOMIC DNA]</scope>
    <source>
        <strain evidence="12">ATCC 13125 / DSM 2366 / CIP 104194 / JCM 7457 / NBRC 12017 / NCIMB 9290 / NRRL B-14731 / HIM 762-3</strain>
    </source>
</reference>
<name>C6Y0H4_PEDHD</name>
<dbReference type="Pfam" id="PF10099">
    <property type="entry name" value="RskA_C"/>
    <property type="match status" value="1"/>
</dbReference>
<dbReference type="RefSeq" id="WP_012780688.1">
    <property type="nucleotide sequence ID" value="NC_013061.1"/>
</dbReference>
<dbReference type="GO" id="GO:0005886">
    <property type="term" value="C:plasma membrane"/>
    <property type="evidence" value="ECO:0007669"/>
    <property type="project" value="UniProtKB-SubCell"/>
</dbReference>
<dbReference type="OrthoDB" id="1420916at2"/>
<keyword evidence="5 9" id="KW-1133">Transmembrane helix</keyword>
<dbReference type="GO" id="GO:0006417">
    <property type="term" value="P:regulation of translation"/>
    <property type="evidence" value="ECO:0007669"/>
    <property type="project" value="TreeGrafter"/>
</dbReference>
<protein>
    <recommendedName>
        <fullName evidence="8">Regulator of SigK</fullName>
    </recommendedName>
    <alternativeName>
        <fullName evidence="7">Sigma-K anti-sigma factor RskA</fullName>
    </alternativeName>
</protein>
<evidence type="ECO:0000256" key="6">
    <source>
        <dbReference type="ARBA" id="ARBA00023136"/>
    </source>
</evidence>
<evidence type="ECO:0000256" key="9">
    <source>
        <dbReference type="SAM" id="Phobius"/>
    </source>
</evidence>
<dbReference type="InterPro" id="IPR051474">
    <property type="entry name" value="Anti-sigma-K/W_factor"/>
</dbReference>
<comment type="subcellular location">
    <subcellularLocation>
        <location evidence="2">Cell membrane</location>
    </subcellularLocation>
    <subcellularLocation>
        <location evidence="1">Membrane</location>
        <topology evidence="1">Single-pass membrane protein</topology>
    </subcellularLocation>
</comment>
<evidence type="ECO:0000313" key="12">
    <source>
        <dbReference type="Proteomes" id="UP000000852"/>
    </source>
</evidence>